<keyword evidence="2" id="KW-0732">Signal</keyword>
<comment type="caution">
    <text evidence="7">The sequence shown here is derived from an EMBL/GenBank/DDBJ whole genome shotgun (WGS) entry which is preliminary data.</text>
</comment>
<feature type="region of interest" description="Disordered" evidence="4">
    <location>
        <begin position="252"/>
        <end position="283"/>
    </location>
</feature>
<dbReference type="InterPro" id="IPR004846">
    <property type="entry name" value="T2SS/T3SS_dom"/>
</dbReference>
<evidence type="ECO:0000256" key="1">
    <source>
        <dbReference type="ARBA" id="ARBA00004370"/>
    </source>
</evidence>
<gene>
    <name evidence="7" type="ORF">LMG23994_01802</name>
</gene>
<feature type="domain" description="Secretin N-terminal" evidence="6">
    <location>
        <begin position="226"/>
        <end position="308"/>
    </location>
</feature>
<feature type="compositionally biased region" description="Low complexity" evidence="4">
    <location>
        <begin position="273"/>
        <end position="283"/>
    </location>
</feature>
<dbReference type="InterPro" id="IPR011514">
    <property type="entry name" value="Secretin_N_2"/>
</dbReference>
<feature type="region of interest" description="Disordered" evidence="4">
    <location>
        <begin position="148"/>
        <end position="169"/>
    </location>
</feature>
<dbReference type="NCBIfam" id="TIGR02520">
    <property type="entry name" value="pilus_B_mal_scr"/>
    <property type="match status" value="1"/>
</dbReference>
<evidence type="ECO:0000259" key="6">
    <source>
        <dbReference type="Pfam" id="PF07655"/>
    </source>
</evidence>
<reference evidence="7 8" key="1">
    <citation type="submission" date="2021-08" db="EMBL/GenBank/DDBJ databases">
        <authorList>
            <person name="Peeters C."/>
        </authorList>
    </citation>
    <scope>NUCLEOTIDE SEQUENCE [LARGE SCALE GENOMIC DNA]</scope>
    <source>
        <strain evidence="7 8">LMG 23994</strain>
    </source>
</reference>
<evidence type="ECO:0000256" key="2">
    <source>
        <dbReference type="ARBA" id="ARBA00022729"/>
    </source>
</evidence>
<dbReference type="InterPro" id="IPR013359">
    <property type="entry name" value="Pilus_4B_PilN"/>
</dbReference>
<dbReference type="PANTHER" id="PTHR30332">
    <property type="entry name" value="PROBABLE GENERAL SECRETION PATHWAY PROTEIN D"/>
    <property type="match status" value="1"/>
</dbReference>
<name>A0ABN7YDJ7_9BURK</name>
<organism evidence="7 8">
    <name type="scientific">Cupriavidus pinatubonensis</name>
    <dbReference type="NCBI Taxonomy" id="248026"/>
    <lineage>
        <taxon>Bacteria</taxon>
        <taxon>Pseudomonadati</taxon>
        <taxon>Pseudomonadota</taxon>
        <taxon>Betaproteobacteria</taxon>
        <taxon>Burkholderiales</taxon>
        <taxon>Burkholderiaceae</taxon>
        <taxon>Cupriavidus</taxon>
    </lineage>
</organism>
<feature type="domain" description="Type II/III secretion system secretin-like" evidence="5">
    <location>
        <begin position="426"/>
        <end position="593"/>
    </location>
</feature>
<evidence type="ECO:0000256" key="3">
    <source>
        <dbReference type="ARBA" id="ARBA00023136"/>
    </source>
</evidence>
<evidence type="ECO:0000313" key="8">
    <source>
        <dbReference type="Proteomes" id="UP000701702"/>
    </source>
</evidence>
<evidence type="ECO:0000256" key="4">
    <source>
        <dbReference type="SAM" id="MobiDB-lite"/>
    </source>
</evidence>
<feature type="compositionally biased region" description="Gly residues" evidence="4">
    <location>
        <begin position="256"/>
        <end position="272"/>
    </location>
</feature>
<evidence type="ECO:0000259" key="5">
    <source>
        <dbReference type="Pfam" id="PF00263"/>
    </source>
</evidence>
<dbReference type="InterPro" id="IPR050810">
    <property type="entry name" value="Bact_Secretion_Sys_Channel"/>
</dbReference>
<dbReference type="Pfam" id="PF00263">
    <property type="entry name" value="Secretin"/>
    <property type="match status" value="1"/>
</dbReference>
<dbReference type="Pfam" id="PF07655">
    <property type="entry name" value="Secretin_N_2"/>
    <property type="match status" value="1"/>
</dbReference>
<dbReference type="EMBL" id="CAJZAF010000007">
    <property type="protein sequence ID" value="CAG9170065.1"/>
    <property type="molecule type" value="Genomic_DNA"/>
</dbReference>
<evidence type="ECO:0000313" key="7">
    <source>
        <dbReference type="EMBL" id="CAG9170065.1"/>
    </source>
</evidence>
<comment type="subcellular location">
    <subcellularLocation>
        <location evidence="1">Membrane</location>
    </subcellularLocation>
</comment>
<dbReference type="PROSITE" id="PS51257">
    <property type="entry name" value="PROKAR_LIPOPROTEIN"/>
    <property type="match status" value="1"/>
</dbReference>
<dbReference type="Proteomes" id="UP000701702">
    <property type="component" value="Unassembled WGS sequence"/>
</dbReference>
<keyword evidence="3" id="KW-0472">Membrane</keyword>
<proteinExistence type="predicted"/>
<accession>A0ABN7YDJ7</accession>
<evidence type="ECO:0008006" key="9">
    <source>
        <dbReference type="Google" id="ProtNLM"/>
    </source>
</evidence>
<keyword evidence="8" id="KW-1185">Reference proteome</keyword>
<sequence length="594" mass="61060">MTSVRSLAVAAAAVVAMMGCTSIQNINDTMKRGEDTAAEASQITAEMQRQRPTQRRDTVVFSDEPIVSLKPLRVAPKKAAADGLNCNVTFAPAVPVDILEFGQTITKLCGIPVRVTPDALAAVSGQFAFSAGNPNAAAGGQVGSPIAAPTVGQPLPPLPAMPGATGSPGALAGRMPGASLAATANLISNIKWSDKPAEGLLDVVTSRLGLSWRREAGAVSIFYLDTKTFSVYAIPSQTDMTSVVQSGTTAAAGVQGASGGPGGTSSGGGISGTSGSTQSTSVTNKSSITADIVANISSMLTPNVGRMTRPVNGGGAGGGGFSTGTITVTDTPEVLARIENYLQGENKNITKQVLLNVKVLSVTLSDKESLGIDWTLVYKSLNGNYGFALKNLFQADSAAVNGAVSILDTATGRAGQFAGSSLIVQALSQQGRVSTITSPSVTTLNLQPVPVQVARQTSYLASVQTTNTAQVGSTTALTPGTVTTGFNMNLLPYVMPDNNLLLQYSINLSALQRLRSVTSGGSTIEIPEVDNRIFSQKVRLKSGETLVLSGFEQSIDNGNKQGVGNPNNILLGGGMGTDNRRDVIVVLITPVVMD</sequence>
<dbReference type="PANTHER" id="PTHR30332:SF24">
    <property type="entry name" value="SECRETIN GSPD-RELATED"/>
    <property type="match status" value="1"/>
</dbReference>
<protein>
    <recommendedName>
        <fullName evidence="9">PilN family type IVB pilus formation outer membrane protein</fullName>
    </recommendedName>
</protein>